<organism evidence="5 6">
    <name type="scientific">Paenibacillus hexagrammi</name>
    <dbReference type="NCBI Taxonomy" id="2908839"/>
    <lineage>
        <taxon>Bacteria</taxon>
        <taxon>Bacillati</taxon>
        <taxon>Bacillota</taxon>
        <taxon>Bacilli</taxon>
        <taxon>Bacillales</taxon>
        <taxon>Paenibacillaceae</taxon>
        <taxon>Paenibacillus</taxon>
    </lineage>
</organism>
<dbReference type="Pfam" id="PF13240">
    <property type="entry name" value="Zn_Ribbon_1"/>
    <property type="match status" value="1"/>
</dbReference>
<feature type="domain" description="RanBP2-type" evidence="4">
    <location>
        <begin position="30"/>
        <end position="62"/>
    </location>
</feature>
<reference evidence="5 6" key="1">
    <citation type="journal article" date="2024" name="Int. J. Syst. Evol. Microbiol.">
        <title>Paenibacillus hexagrammi sp. nov., a novel bacterium isolated from the gut content of Hexagrammos agrammus.</title>
        <authorList>
            <person name="Jung H.K."/>
            <person name="Kim D.G."/>
            <person name="Zin H."/>
            <person name="Park J."/>
            <person name="Jung H."/>
            <person name="Kim Y.O."/>
            <person name="Kong H.J."/>
            <person name="Kim J.W."/>
            <person name="Kim Y.S."/>
        </authorList>
    </citation>
    <scope>NUCLEOTIDE SEQUENCE [LARGE SCALE GENOMIC DNA]</scope>
    <source>
        <strain evidence="5 6">YPD9-1</strain>
    </source>
</reference>
<name>A0ABY3SST2_9BACL</name>
<keyword evidence="1" id="KW-0479">Metal-binding</keyword>
<dbReference type="RefSeq" id="WP_235122597.1">
    <property type="nucleotide sequence ID" value="NZ_CP090978.1"/>
</dbReference>
<gene>
    <name evidence="5" type="ORF">L0M14_13770</name>
</gene>
<evidence type="ECO:0000256" key="3">
    <source>
        <dbReference type="ARBA" id="ARBA00022833"/>
    </source>
</evidence>
<dbReference type="EMBL" id="CP090978">
    <property type="protein sequence ID" value="UJF36042.1"/>
    <property type="molecule type" value="Genomic_DNA"/>
</dbReference>
<evidence type="ECO:0000313" key="5">
    <source>
        <dbReference type="EMBL" id="UJF36042.1"/>
    </source>
</evidence>
<dbReference type="SMART" id="SM00547">
    <property type="entry name" value="ZnF_RBZ"/>
    <property type="match status" value="2"/>
</dbReference>
<proteinExistence type="predicted"/>
<protein>
    <recommendedName>
        <fullName evidence="4">RanBP2-type domain-containing protein</fullName>
    </recommendedName>
</protein>
<dbReference type="InterPro" id="IPR026870">
    <property type="entry name" value="Zinc_ribbon_dom"/>
</dbReference>
<feature type="domain" description="RanBP2-type" evidence="4">
    <location>
        <begin position="5"/>
        <end position="29"/>
    </location>
</feature>
<dbReference type="InterPro" id="IPR001876">
    <property type="entry name" value="Znf_RanBP2"/>
</dbReference>
<evidence type="ECO:0000256" key="1">
    <source>
        <dbReference type="ARBA" id="ARBA00022723"/>
    </source>
</evidence>
<evidence type="ECO:0000313" key="6">
    <source>
        <dbReference type="Proteomes" id="UP001649230"/>
    </source>
</evidence>
<keyword evidence="3" id="KW-0862">Zinc</keyword>
<evidence type="ECO:0000256" key="2">
    <source>
        <dbReference type="ARBA" id="ARBA00022771"/>
    </source>
</evidence>
<dbReference type="Proteomes" id="UP001649230">
    <property type="component" value="Chromosome"/>
</dbReference>
<sequence length="71" mass="7853">MANDELQTCVRCGYVADKDDRYCIQCGAPLKNTCTKKKTVLHKGCSKVNKPDAKYCSACGTETLFSEWGLL</sequence>
<accession>A0ABY3SST2</accession>
<keyword evidence="6" id="KW-1185">Reference proteome</keyword>
<keyword evidence="2" id="KW-0863">Zinc-finger</keyword>
<evidence type="ECO:0000259" key="4">
    <source>
        <dbReference type="SMART" id="SM00547"/>
    </source>
</evidence>